<comment type="caution">
    <text evidence="1">The sequence shown here is derived from an EMBL/GenBank/DDBJ whole genome shotgun (WGS) entry which is preliminary data.</text>
</comment>
<feature type="non-terminal residue" evidence="1">
    <location>
        <position position="1"/>
    </location>
</feature>
<dbReference type="InterPro" id="IPR017853">
    <property type="entry name" value="GH"/>
</dbReference>
<name>A0A9D1NMV8_9BACT</name>
<accession>A0A9D1NMV8</accession>
<proteinExistence type="predicted"/>
<evidence type="ECO:0000313" key="1">
    <source>
        <dbReference type="EMBL" id="HIV09262.1"/>
    </source>
</evidence>
<dbReference type="Proteomes" id="UP000886845">
    <property type="component" value="Unassembled WGS sequence"/>
</dbReference>
<dbReference type="EMBL" id="DVOR01000127">
    <property type="protein sequence ID" value="HIV09262.1"/>
    <property type="molecule type" value="Genomic_DNA"/>
</dbReference>
<sequence>LTNRGVPKRRIVVGQAIYSDTSYHLGWDEIANYLRRDGSKGYFSRLDSDTYWINWSYNGNTGSYHTYTGPTTYRAKCNRIRIEGYGGAMSWGYYSDTRWGTDDLLCLAQNQAQAIWPHDYLWPTPPQDADGSYLLDSEKDWFWFQENPGHNVRLAGDITFTHDPLPIPAFSRTLDGNGHTLTIPEGVWIVTYEDTALIRELSGTVQDLTIVLDGRIVTRNDRKNDWEYADCKAVPGNGRAAVLATSLSGNGVIRNVTVRIGEHGEVQGAKQAGGGVANAWAGEGSGFTLENVRVDIAGWVRNLADPSGSGCGTAGLIPTDQTTVGGLAAWVGGPGANTVRDCAVTLRPTARLSNASGTNDAVAGCVGHFNNAGGTTVENLRVSWQGAAITSQESRLWANSPWVTSFNTNAPGSTGTKSLSGSVTVPRDQEEAFRERWPSYWLEATAPLWLPGYRLRLR</sequence>
<gene>
    <name evidence="1" type="ORF">IAC79_04020</name>
</gene>
<organism evidence="1 2">
    <name type="scientific">Candidatus Spyradenecus faecavium</name>
    <dbReference type="NCBI Taxonomy" id="2840947"/>
    <lineage>
        <taxon>Bacteria</taxon>
        <taxon>Pseudomonadati</taxon>
        <taxon>Lentisphaerota</taxon>
        <taxon>Lentisphaeria</taxon>
        <taxon>Lentisphaerales</taxon>
        <taxon>Lentisphaeraceae</taxon>
        <taxon>Lentisphaeraceae incertae sedis</taxon>
        <taxon>Candidatus Spyradenecus</taxon>
    </lineage>
</organism>
<dbReference type="AlphaFoldDB" id="A0A9D1NMV8"/>
<protein>
    <submittedName>
        <fullName evidence="1">Uncharacterized protein</fullName>
    </submittedName>
</protein>
<dbReference type="SUPFAM" id="SSF51445">
    <property type="entry name" value="(Trans)glycosidases"/>
    <property type="match status" value="1"/>
</dbReference>
<evidence type="ECO:0000313" key="2">
    <source>
        <dbReference type="Proteomes" id="UP000886845"/>
    </source>
</evidence>
<dbReference type="Gene3D" id="2.160.20.110">
    <property type="match status" value="1"/>
</dbReference>
<reference evidence="1" key="1">
    <citation type="submission" date="2020-10" db="EMBL/GenBank/DDBJ databases">
        <authorList>
            <person name="Gilroy R."/>
        </authorList>
    </citation>
    <scope>NUCLEOTIDE SEQUENCE</scope>
    <source>
        <strain evidence="1">35461</strain>
    </source>
</reference>
<reference evidence="1" key="2">
    <citation type="journal article" date="2021" name="PeerJ">
        <title>Extensive microbial diversity within the chicken gut microbiome revealed by metagenomics and culture.</title>
        <authorList>
            <person name="Gilroy R."/>
            <person name="Ravi A."/>
            <person name="Getino M."/>
            <person name="Pursley I."/>
            <person name="Horton D.L."/>
            <person name="Alikhan N.F."/>
            <person name="Baker D."/>
            <person name="Gharbi K."/>
            <person name="Hall N."/>
            <person name="Watson M."/>
            <person name="Adriaenssens E.M."/>
            <person name="Foster-Nyarko E."/>
            <person name="Jarju S."/>
            <person name="Secka A."/>
            <person name="Antonio M."/>
            <person name="Oren A."/>
            <person name="Chaudhuri R.R."/>
            <person name="La Ragione R."/>
            <person name="Hildebrand F."/>
            <person name="Pallen M.J."/>
        </authorList>
    </citation>
    <scope>NUCLEOTIDE SEQUENCE</scope>
    <source>
        <strain evidence="1">35461</strain>
    </source>
</reference>